<dbReference type="InterPro" id="IPR043519">
    <property type="entry name" value="NT_sf"/>
</dbReference>
<keyword evidence="2" id="KW-1185">Reference proteome</keyword>
<name>S0FL48_RUMCE</name>
<dbReference type="RefSeq" id="WP_004629276.1">
    <property type="nucleotide sequence ID" value="NZ_AORV01000061.1"/>
</dbReference>
<dbReference type="eggNOG" id="COG1708">
    <property type="taxonomic scope" value="Bacteria"/>
</dbReference>
<reference evidence="1 2" key="1">
    <citation type="journal article" date="2013" name="Genome Announc.">
        <title>Draft Genome Sequence of the Cellulolytic, Mesophilic, Anaerobic Bacterium Clostridium termitidis Strain CT1112 (DSM 5398).</title>
        <authorList>
            <person name="Lal S."/>
            <person name="Ramachandran U."/>
            <person name="Zhang X."/>
            <person name="Munir R."/>
            <person name="Sparling R."/>
            <person name="Levin D.B."/>
        </authorList>
    </citation>
    <scope>NUCLEOTIDE SEQUENCE [LARGE SCALE GENOMIC DNA]</scope>
    <source>
        <strain evidence="1 2">CT1112</strain>
    </source>
</reference>
<dbReference type="Proteomes" id="UP000014155">
    <property type="component" value="Unassembled WGS sequence"/>
</dbReference>
<dbReference type="GO" id="GO:0016740">
    <property type="term" value="F:transferase activity"/>
    <property type="evidence" value="ECO:0007669"/>
    <property type="project" value="UniProtKB-KW"/>
</dbReference>
<proteinExistence type="predicted"/>
<dbReference type="Gene3D" id="3.30.460.10">
    <property type="entry name" value="Beta Polymerase, domain 2"/>
    <property type="match status" value="1"/>
</dbReference>
<dbReference type="SUPFAM" id="SSF81301">
    <property type="entry name" value="Nucleotidyltransferase"/>
    <property type="match status" value="1"/>
</dbReference>
<dbReference type="EMBL" id="AORV01000061">
    <property type="protein sequence ID" value="EMS69894.1"/>
    <property type="molecule type" value="Genomic_DNA"/>
</dbReference>
<sequence length="304" mass="34627">MDEKRQAGLKERYNGAVDSFVEKIKGDPNVIAVIVSGSLAYDMIWEKSDIDMTLVVRDQNLKNDSYSIIEDGITINVYITVRSSFRRYMERNIGGSFMQAYFSKGKIVYTTDESLYDFFEDIKIIGSDDIALSVFYMAGELIGIYDKCQKWLTAREDPIYTQYYILKAAEVIANMELCLAGIPASRESIQKAVALNPGLLKTFYQEAMSRYYSIEELKAAIDKIDGYLMSKLDIIQKPVIEFMGDNEIKTSTLIAKHFRVDSHYIIDVFDYLADKGVIERVSQTIRITPKSKLAVEEQGFLLVP</sequence>
<gene>
    <name evidence="1" type="ORF">CTER_4369</name>
</gene>
<dbReference type="AlphaFoldDB" id="S0FL48"/>
<keyword evidence="1" id="KW-0808">Transferase</keyword>
<comment type="caution">
    <text evidence="1">The sequence shown here is derived from an EMBL/GenBank/DDBJ whole genome shotgun (WGS) entry which is preliminary data.</text>
</comment>
<protein>
    <submittedName>
        <fullName evidence="1">Nucleotidyltransferase domain-containing protein</fullName>
    </submittedName>
</protein>
<accession>S0FL48</accession>
<dbReference type="PATRIC" id="fig|1195236.3.peg.4555"/>
<evidence type="ECO:0000313" key="2">
    <source>
        <dbReference type="Proteomes" id="UP000014155"/>
    </source>
</evidence>
<dbReference type="STRING" id="1195236.CTER_4369"/>
<organism evidence="1 2">
    <name type="scientific">Ruminiclostridium cellobioparum subsp. termitidis CT1112</name>
    <dbReference type="NCBI Taxonomy" id="1195236"/>
    <lineage>
        <taxon>Bacteria</taxon>
        <taxon>Bacillati</taxon>
        <taxon>Bacillota</taxon>
        <taxon>Clostridia</taxon>
        <taxon>Eubacteriales</taxon>
        <taxon>Oscillospiraceae</taxon>
        <taxon>Ruminiclostridium</taxon>
    </lineage>
</organism>
<evidence type="ECO:0000313" key="1">
    <source>
        <dbReference type="EMBL" id="EMS69894.1"/>
    </source>
</evidence>